<protein>
    <recommendedName>
        <fullName evidence="5">Spindle pole body component</fullName>
    </recommendedName>
</protein>
<dbReference type="GO" id="GO:0005816">
    <property type="term" value="C:spindle pole body"/>
    <property type="evidence" value="ECO:0007669"/>
    <property type="project" value="UniProtKB-ARBA"/>
</dbReference>
<evidence type="ECO:0000313" key="9">
    <source>
        <dbReference type="Proteomes" id="UP000076722"/>
    </source>
</evidence>
<feature type="compositionally biased region" description="Polar residues" evidence="6">
    <location>
        <begin position="75"/>
        <end position="84"/>
    </location>
</feature>
<dbReference type="Gene3D" id="1.20.120.1900">
    <property type="entry name" value="Gamma-tubulin complex, C-terminal domain"/>
    <property type="match status" value="1"/>
</dbReference>
<dbReference type="STRING" id="1314777.A0A164YSC2"/>
<gene>
    <name evidence="8" type="ORF">SISNIDRAFT_547237</name>
</gene>
<evidence type="ECO:0000256" key="3">
    <source>
        <dbReference type="ARBA" id="ARBA00022701"/>
    </source>
</evidence>
<evidence type="ECO:0000256" key="1">
    <source>
        <dbReference type="ARBA" id="ARBA00010337"/>
    </source>
</evidence>
<feature type="domain" description="Gamma tubulin complex component C-terminal" evidence="7">
    <location>
        <begin position="547"/>
        <end position="920"/>
    </location>
</feature>
<dbReference type="GO" id="GO:0000278">
    <property type="term" value="P:mitotic cell cycle"/>
    <property type="evidence" value="ECO:0007669"/>
    <property type="project" value="TreeGrafter"/>
</dbReference>
<proteinExistence type="inferred from homology"/>
<evidence type="ECO:0000256" key="4">
    <source>
        <dbReference type="ARBA" id="ARBA00023212"/>
    </source>
</evidence>
<keyword evidence="9" id="KW-1185">Reference proteome</keyword>
<dbReference type="Proteomes" id="UP000076722">
    <property type="component" value="Unassembled WGS sequence"/>
</dbReference>
<evidence type="ECO:0000256" key="6">
    <source>
        <dbReference type="SAM" id="MobiDB-lite"/>
    </source>
</evidence>
<dbReference type="GO" id="GO:0000930">
    <property type="term" value="C:gamma-tubulin complex"/>
    <property type="evidence" value="ECO:0007669"/>
    <property type="project" value="UniProtKB-ARBA"/>
</dbReference>
<evidence type="ECO:0000256" key="5">
    <source>
        <dbReference type="RuleBase" id="RU363050"/>
    </source>
</evidence>
<sequence length="947" mass="106009">MIMTANAWNAQFQCPPIDMGPAIFDSSVGYDALPALGPTFSIESLDFVDERKDPIVERLRRYESSLEGSEVEQSEVASQASRNEVVQDELSQPDEATRKSRILSWENFYKPPTQPQPSPFLSEQPPHISATLREQALLPEDGKDRKVGFIRAEDLIATLPSTLVGSSSEIFIWNQDEEKLNIVGDNGDSSVDIFLDYLDRVLSRNIVKTFSEIGTLFRRVEGVAEKLRQSPDGGVTRSCGFALSSVLDHMRVEVDSQPPFSPFHLAELSAYHEPKLAMLQELSDFCRCPIETSPPYLSLPTPDDELLSYIYGRLESAVHRASPMQIQSTMAYILSTSSSEYLGLVRRSLGFSSNETPILHLDTVDVREDDDDGIMHIILTSEKDSRDHRYPEFFAPELQAALTAGRRSLAILRTARPSHKLLIEAPGESSVRWPWEADSRTDHQNDESARSPIATHRYPLELDVFEIFDQRPDFHPPVYASDVRQKVHTGASHRFSTTLTSYPDSFSLFSPTLPLVTEHMLSALKLRATTLSNALLSLYISPSELDLTSHLRVLRSFLLMTSARFQARLSVALFADYDDTLNTLSPFLSRRSRGKKKRKNGELSGIGLAPGLLESGKWPPRGSSLSYHLRSVIMDTLEGQADGSAAWKQAESRVGFTIVDPPDKDTEIRWQDPSSLEALDFLALQYRPPPTLSIVLSQDVLTKYGRVFTFLLRLLRVNAVVRYITQRTLKAQNPPLFEYDRAMFNILEQLRFRVHAFQSSLTTYVFDFAIRVNFDSFLAQVSSVLSPKGSDEGLASAGRDIGDIFALAARHSQMLDRIMNLCVLRQRQSRISRILNSLFDNILRFGKLLDDLDKTRSTEVLAADELRVISQDFDQAMLNLVKALVSETGKGATNETTFEGLSARAQSDLRALLNSEKADGGGTLADLLARIDSDGSWRDRVQEPISG</sequence>
<dbReference type="InterPro" id="IPR040457">
    <property type="entry name" value="GCP_C"/>
</dbReference>
<dbReference type="GO" id="GO:0051011">
    <property type="term" value="F:microtubule minus-end binding"/>
    <property type="evidence" value="ECO:0007669"/>
    <property type="project" value="TreeGrafter"/>
</dbReference>
<evidence type="ECO:0000313" key="8">
    <source>
        <dbReference type="EMBL" id="KZS97190.1"/>
    </source>
</evidence>
<reference evidence="8 9" key="1">
    <citation type="journal article" date="2016" name="Mol. Biol. Evol.">
        <title>Comparative Genomics of Early-Diverging Mushroom-Forming Fungi Provides Insights into the Origins of Lignocellulose Decay Capabilities.</title>
        <authorList>
            <person name="Nagy L.G."/>
            <person name="Riley R."/>
            <person name="Tritt A."/>
            <person name="Adam C."/>
            <person name="Daum C."/>
            <person name="Floudas D."/>
            <person name="Sun H."/>
            <person name="Yadav J.S."/>
            <person name="Pangilinan J."/>
            <person name="Larsson K.H."/>
            <person name="Matsuura K."/>
            <person name="Barry K."/>
            <person name="Labutti K."/>
            <person name="Kuo R."/>
            <person name="Ohm R.A."/>
            <person name="Bhattacharya S.S."/>
            <person name="Shirouzu T."/>
            <person name="Yoshinaga Y."/>
            <person name="Martin F.M."/>
            <person name="Grigoriev I.V."/>
            <person name="Hibbett D.S."/>
        </authorList>
    </citation>
    <scope>NUCLEOTIDE SEQUENCE [LARGE SCALE GENOMIC DNA]</scope>
    <source>
        <strain evidence="8 9">HHB9708</strain>
    </source>
</reference>
<dbReference type="GO" id="GO:0031122">
    <property type="term" value="P:cytoplasmic microtubule organization"/>
    <property type="evidence" value="ECO:0007669"/>
    <property type="project" value="TreeGrafter"/>
</dbReference>
<dbReference type="PANTHER" id="PTHR19302">
    <property type="entry name" value="GAMMA TUBULIN COMPLEX PROTEIN"/>
    <property type="match status" value="1"/>
</dbReference>
<dbReference type="GO" id="GO:0005874">
    <property type="term" value="C:microtubule"/>
    <property type="evidence" value="ECO:0007669"/>
    <property type="project" value="UniProtKB-KW"/>
</dbReference>
<comment type="similarity">
    <text evidence="1 5">Belongs to the TUBGCP family.</text>
</comment>
<evidence type="ECO:0000259" key="7">
    <source>
        <dbReference type="Pfam" id="PF04130"/>
    </source>
</evidence>
<feature type="region of interest" description="Disordered" evidence="6">
    <location>
        <begin position="67"/>
        <end position="97"/>
    </location>
</feature>
<dbReference type="OrthoDB" id="775571at2759"/>
<dbReference type="InterPro" id="IPR007259">
    <property type="entry name" value="GCP"/>
</dbReference>
<dbReference type="GO" id="GO:0051225">
    <property type="term" value="P:spindle assembly"/>
    <property type="evidence" value="ECO:0007669"/>
    <property type="project" value="TreeGrafter"/>
</dbReference>
<keyword evidence="4 5" id="KW-0206">Cytoskeleton</keyword>
<dbReference type="InterPro" id="IPR042241">
    <property type="entry name" value="GCP_C_sf"/>
</dbReference>
<keyword evidence="2 5" id="KW-0963">Cytoplasm</keyword>
<evidence type="ECO:0000256" key="2">
    <source>
        <dbReference type="ARBA" id="ARBA00022490"/>
    </source>
</evidence>
<accession>A0A164YSC2</accession>
<dbReference type="GO" id="GO:0051321">
    <property type="term" value="P:meiotic cell cycle"/>
    <property type="evidence" value="ECO:0007669"/>
    <property type="project" value="TreeGrafter"/>
</dbReference>
<keyword evidence="3 5" id="KW-0493">Microtubule</keyword>
<dbReference type="PANTHER" id="PTHR19302:SF70">
    <property type="entry name" value="GAMMA-TUBULIN COMPLEX COMPONENT 6"/>
    <property type="match status" value="1"/>
</dbReference>
<dbReference type="GO" id="GO:0007020">
    <property type="term" value="P:microtubule nucleation"/>
    <property type="evidence" value="ECO:0007669"/>
    <property type="project" value="InterPro"/>
</dbReference>
<dbReference type="GO" id="GO:0000922">
    <property type="term" value="C:spindle pole"/>
    <property type="evidence" value="ECO:0007669"/>
    <property type="project" value="InterPro"/>
</dbReference>
<organism evidence="8 9">
    <name type="scientific">Sistotremastrum niveocremeum HHB9708</name>
    <dbReference type="NCBI Taxonomy" id="1314777"/>
    <lineage>
        <taxon>Eukaryota</taxon>
        <taxon>Fungi</taxon>
        <taxon>Dikarya</taxon>
        <taxon>Basidiomycota</taxon>
        <taxon>Agaricomycotina</taxon>
        <taxon>Agaricomycetes</taxon>
        <taxon>Sistotremastrales</taxon>
        <taxon>Sistotremastraceae</taxon>
        <taxon>Sertulicium</taxon>
        <taxon>Sertulicium niveocremeum</taxon>
    </lineage>
</organism>
<name>A0A164YSC2_9AGAM</name>
<dbReference type="EMBL" id="KV419397">
    <property type="protein sequence ID" value="KZS97190.1"/>
    <property type="molecule type" value="Genomic_DNA"/>
</dbReference>
<dbReference type="GO" id="GO:0043015">
    <property type="term" value="F:gamma-tubulin binding"/>
    <property type="evidence" value="ECO:0007669"/>
    <property type="project" value="InterPro"/>
</dbReference>
<dbReference type="AlphaFoldDB" id="A0A164YSC2"/>
<comment type="subcellular location">
    <subcellularLocation>
        <location evidence="5">Cytoplasm</location>
        <location evidence="5">Cytoskeleton</location>
        <location evidence="5">Microtubule organizing center</location>
    </subcellularLocation>
</comment>
<dbReference type="Pfam" id="PF04130">
    <property type="entry name" value="GCP_C_terminal"/>
    <property type="match status" value="1"/>
</dbReference>